<keyword evidence="3" id="KW-0677">Repeat</keyword>
<dbReference type="PANTHER" id="PTHR46208">
    <property type="entry name" value="MITOCHONDRIAL IMPORT RECEPTOR SUBUNIT TOM70"/>
    <property type="match status" value="1"/>
</dbReference>
<keyword evidence="2" id="KW-0812">Transmembrane</keyword>
<comment type="caution">
    <text evidence="12">The sequence shown here is derived from an EMBL/GenBank/DDBJ whole genome shotgun (WGS) entry which is preliminary data.</text>
</comment>
<dbReference type="InterPro" id="IPR019734">
    <property type="entry name" value="TPR_rpt"/>
</dbReference>
<dbReference type="InterPro" id="IPR011990">
    <property type="entry name" value="TPR-like_helical_dom_sf"/>
</dbReference>
<feature type="compositionally biased region" description="Low complexity" evidence="11">
    <location>
        <begin position="203"/>
        <end position="214"/>
    </location>
</feature>
<keyword evidence="13" id="KW-1185">Reference proteome</keyword>
<dbReference type="SMART" id="SM00028">
    <property type="entry name" value="TPR"/>
    <property type="match status" value="6"/>
</dbReference>
<dbReference type="SUPFAM" id="SSF48452">
    <property type="entry name" value="TPR-like"/>
    <property type="match status" value="2"/>
</dbReference>
<dbReference type="GO" id="GO:0005741">
    <property type="term" value="C:mitochondrial outer membrane"/>
    <property type="evidence" value="ECO:0007669"/>
    <property type="project" value="UniProtKB-SubCell"/>
</dbReference>
<keyword evidence="8" id="KW-0472">Membrane</keyword>
<keyword evidence="12" id="KW-0675">Receptor</keyword>
<dbReference type="GO" id="GO:0045039">
    <property type="term" value="P:protein insertion into mitochondrial inner membrane"/>
    <property type="evidence" value="ECO:0007669"/>
    <property type="project" value="TreeGrafter"/>
</dbReference>
<evidence type="ECO:0000256" key="8">
    <source>
        <dbReference type="ARBA" id="ARBA00023136"/>
    </source>
</evidence>
<evidence type="ECO:0000256" key="1">
    <source>
        <dbReference type="ARBA" id="ARBA00004572"/>
    </source>
</evidence>
<dbReference type="GO" id="GO:0030150">
    <property type="term" value="P:protein import into mitochondrial matrix"/>
    <property type="evidence" value="ECO:0007669"/>
    <property type="project" value="TreeGrafter"/>
</dbReference>
<reference evidence="12" key="1">
    <citation type="submission" date="2022-07" db="EMBL/GenBank/DDBJ databases">
        <title>The genome of Lyophyllum shimeji provides insight into the initial evolution of ectomycorrhizal fungal genome.</title>
        <authorList>
            <person name="Kobayashi Y."/>
            <person name="Shibata T."/>
            <person name="Hirakawa H."/>
            <person name="Shigenobu S."/>
            <person name="Nishiyama T."/>
            <person name="Yamada A."/>
            <person name="Hasebe M."/>
            <person name="Kawaguchi M."/>
        </authorList>
    </citation>
    <scope>NUCLEOTIDE SEQUENCE</scope>
    <source>
        <strain evidence="12">AT787</strain>
    </source>
</reference>
<keyword evidence="5 10" id="KW-0802">TPR repeat</keyword>
<keyword evidence="4" id="KW-1000">Mitochondrion outer membrane</keyword>
<comment type="similarity">
    <text evidence="9">Belongs to the Tom70 family.</text>
</comment>
<evidence type="ECO:0000256" key="9">
    <source>
        <dbReference type="ARBA" id="ARBA00038030"/>
    </source>
</evidence>
<keyword evidence="6" id="KW-1133">Transmembrane helix</keyword>
<evidence type="ECO:0000256" key="7">
    <source>
        <dbReference type="ARBA" id="ARBA00023128"/>
    </source>
</evidence>
<dbReference type="EMBL" id="BRPK01000003">
    <property type="protein sequence ID" value="GLB36923.1"/>
    <property type="molecule type" value="Genomic_DNA"/>
</dbReference>
<dbReference type="GO" id="GO:0030943">
    <property type="term" value="F:mitochondrion targeting sequence binding"/>
    <property type="evidence" value="ECO:0007669"/>
    <property type="project" value="TreeGrafter"/>
</dbReference>
<evidence type="ECO:0000313" key="13">
    <source>
        <dbReference type="Proteomes" id="UP001063166"/>
    </source>
</evidence>
<gene>
    <name evidence="12" type="primary">TOM70</name>
    <name evidence="12" type="ORF">LshimejAT787_0312100</name>
</gene>
<name>A0A9P3UKR4_LYOSH</name>
<evidence type="ECO:0000256" key="11">
    <source>
        <dbReference type="SAM" id="MobiDB-lite"/>
    </source>
</evidence>
<dbReference type="Gene3D" id="1.25.40.10">
    <property type="entry name" value="Tetratricopeptide repeat domain"/>
    <property type="match status" value="2"/>
</dbReference>
<sequence>MTRDVGRATVHLTFTCVCVCGWNREPCLPSFTFISAYFVAFRPRPHPALPAEPSTGDQTLHLALQALDSADYAHVVTLVNEAIEQGISWDEGHAQAFNLRGTFKFLTGDVPGAEADLQASLEVLPTFTQSLIKLASVHMEQGDAQAAFKCFDDAIQVDEKDPDIYYHRGQVLFIMNEFTQAAENYTNSPSRNTNPAILPAAWPHSGGHPTPSPSTQLLHYSDELLLDQQRYEDAVEKFERAVELEKLKSPPNVLPLVNKGLALYQWKQDIGAAERCCAEALRLDPECEAAVAMLAQLSLQQSKIEQAVEYFGRQLVLAKSEPELVSALTYQYASMSQVEFEFLKNYPQVAAQLSALARSI</sequence>
<dbReference type="PROSITE" id="PS50005">
    <property type="entry name" value="TPR"/>
    <property type="match status" value="1"/>
</dbReference>
<evidence type="ECO:0000256" key="6">
    <source>
        <dbReference type="ARBA" id="ARBA00022989"/>
    </source>
</evidence>
<feature type="region of interest" description="Disordered" evidence="11">
    <location>
        <begin position="188"/>
        <end position="214"/>
    </location>
</feature>
<dbReference type="Pfam" id="PF13414">
    <property type="entry name" value="TPR_11"/>
    <property type="match status" value="1"/>
</dbReference>
<dbReference type="OrthoDB" id="2942533at2759"/>
<proteinExistence type="inferred from homology"/>
<organism evidence="12 13">
    <name type="scientific">Lyophyllum shimeji</name>
    <name type="common">Hon-shimeji</name>
    <name type="synonym">Tricholoma shimeji</name>
    <dbReference type="NCBI Taxonomy" id="47721"/>
    <lineage>
        <taxon>Eukaryota</taxon>
        <taxon>Fungi</taxon>
        <taxon>Dikarya</taxon>
        <taxon>Basidiomycota</taxon>
        <taxon>Agaricomycotina</taxon>
        <taxon>Agaricomycetes</taxon>
        <taxon>Agaricomycetidae</taxon>
        <taxon>Agaricales</taxon>
        <taxon>Tricholomatineae</taxon>
        <taxon>Lyophyllaceae</taxon>
        <taxon>Lyophyllum</taxon>
    </lineage>
</organism>
<comment type="subcellular location">
    <subcellularLocation>
        <location evidence="1">Mitochondrion outer membrane</location>
        <topology evidence="1">Single-pass membrane protein</topology>
    </subcellularLocation>
</comment>
<dbReference type="Proteomes" id="UP001063166">
    <property type="component" value="Unassembled WGS sequence"/>
</dbReference>
<keyword evidence="7" id="KW-0496">Mitochondrion</keyword>
<evidence type="ECO:0000313" key="12">
    <source>
        <dbReference type="EMBL" id="GLB36923.1"/>
    </source>
</evidence>
<evidence type="ECO:0000256" key="2">
    <source>
        <dbReference type="ARBA" id="ARBA00022692"/>
    </source>
</evidence>
<evidence type="ECO:0000256" key="5">
    <source>
        <dbReference type="ARBA" id="ARBA00022803"/>
    </source>
</evidence>
<feature type="repeat" description="TPR" evidence="10">
    <location>
        <begin position="128"/>
        <end position="161"/>
    </location>
</feature>
<accession>A0A9P3UKR4</accession>
<dbReference type="PANTHER" id="PTHR46208:SF1">
    <property type="entry name" value="MITOCHONDRIAL IMPORT RECEPTOR SUBUNIT TOM70"/>
    <property type="match status" value="1"/>
</dbReference>
<protein>
    <submittedName>
        <fullName evidence="12">Mitochondrial outer membrane translocase receptor TOM70</fullName>
    </submittedName>
</protein>
<evidence type="ECO:0000256" key="10">
    <source>
        <dbReference type="PROSITE-ProRule" id="PRU00339"/>
    </source>
</evidence>
<evidence type="ECO:0000256" key="3">
    <source>
        <dbReference type="ARBA" id="ARBA00022737"/>
    </source>
</evidence>
<dbReference type="GO" id="GO:0008320">
    <property type="term" value="F:protein transmembrane transporter activity"/>
    <property type="evidence" value="ECO:0007669"/>
    <property type="project" value="TreeGrafter"/>
</dbReference>
<evidence type="ECO:0000256" key="4">
    <source>
        <dbReference type="ARBA" id="ARBA00022787"/>
    </source>
</evidence>
<dbReference type="AlphaFoldDB" id="A0A9P3UKR4"/>